<keyword evidence="2" id="KW-1185">Reference proteome</keyword>
<comment type="caution">
    <text evidence="1">The sequence shown here is derived from an EMBL/GenBank/DDBJ whole genome shotgun (WGS) entry which is preliminary data.</text>
</comment>
<reference evidence="2" key="1">
    <citation type="journal article" date="2019" name="Int. J. Syst. Evol. Microbiol.">
        <title>The Global Catalogue of Microorganisms (GCM) 10K type strain sequencing project: providing services to taxonomists for standard genome sequencing and annotation.</title>
        <authorList>
            <consortium name="The Broad Institute Genomics Platform"/>
            <consortium name="The Broad Institute Genome Sequencing Center for Infectious Disease"/>
            <person name="Wu L."/>
            <person name="Ma J."/>
        </authorList>
    </citation>
    <scope>NUCLEOTIDE SEQUENCE [LARGE SCALE GENOMIC DNA]</scope>
    <source>
        <strain evidence="2">CCM 8681</strain>
    </source>
</reference>
<dbReference type="RefSeq" id="WP_188375374.1">
    <property type="nucleotide sequence ID" value="NZ_BMDQ01000006.1"/>
</dbReference>
<proteinExistence type="predicted"/>
<accession>A0ABQ2C321</accession>
<gene>
    <name evidence="1" type="ORF">GCM10011444_27770</name>
</gene>
<name>A0ABQ2C321_9FLAO</name>
<evidence type="ECO:0000313" key="1">
    <source>
        <dbReference type="EMBL" id="GGI58468.1"/>
    </source>
</evidence>
<organism evidence="1 2">
    <name type="scientific">Winogradskyella haliclonae</name>
    <dbReference type="NCBI Taxonomy" id="2048558"/>
    <lineage>
        <taxon>Bacteria</taxon>
        <taxon>Pseudomonadati</taxon>
        <taxon>Bacteroidota</taxon>
        <taxon>Flavobacteriia</taxon>
        <taxon>Flavobacteriales</taxon>
        <taxon>Flavobacteriaceae</taxon>
        <taxon>Winogradskyella</taxon>
    </lineage>
</organism>
<sequence>MAEAFSKASSKVQFYKLLQQQGLQLYFRGKAPGIIGTKRRYKLKTLGYSLQRIALLELSHKEKQQQLSRLAQLKSKAPEQDLDIDY</sequence>
<dbReference type="Proteomes" id="UP000624701">
    <property type="component" value="Unassembled WGS sequence"/>
</dbReference>
<evidence type="ECO:0000313" key="2">
    <source>
        <dbReference type="Proteomes" id="UP000624701"/>
    </source>
</evidence>
<protein>
    <submittedName>
        <fullName evidence="1">Uncharacterized protein</fullName>
    </submittedName>
</protein>
<dbReference type="EMBL" id="BMDQ01000006">
    <property type="protein sequence ID" value="GGI58468.1"/>
    <property type="molecule type" value="Genomic_DNA"/>
</dbReference>